<evidence type="ECO:0000256" key="4">
    <source>
        <dbReference type="PIRSR" id="PIRSR005902-1"/>
    </source>
</evidence>
<dbReference type="InterPro" id="IPR018228">
    <property type="entry name" value="DNase_TatD-rel_CS"/>
</dbReference>
<evidence type="ECO:0000313" key="6">
    <source>
        <dbReference type="Proteomes" id="UP000318422"/>
    </source>
</evidence>
<keyword evidence="2 4" id="KW-0479">Metal-binding</keyword>
<dbReference type="OrthoDB" id="9810005at2"/>
<evidence type="ECO:0000256" key="1">
    <source>
        <dbReference type="ARBA" id="ARBA00009275"/>
    </source>
</evidence>
<dbReference type="FunFam" id="3.20.20.140:FF:000005">
    <property type="entry name" value="TatD family hydrolase"/>
    <property type="match status" value="1"/>
</dbReference>
<proteinExistence type="inferred from homology"/>
<organism evidence="5 6">
    <name type="scientific">Zoogloea ramigera</name>
    <dbReference type="NCBI Taxonomy" id="350"/>
    <lineage>
        <taxon>Bacteria</taxon>
        <taxon>Pseudomonadati</taxon>
        <taxon>Pseudomonadota</taxon>
        <taxon>Betaproteobacteria</taxon>
        <taxon>Rhodocyclales</taxon>
        <taxon>Zoogloeaceae</taxon>
        <taxon>Zoogloea</taxon>
    </lineage>
</organism>
<dbReference type="GO" id="GO:0016788">
    <property type="term" value="F:hydrolase activity, acting on ester bonds"/>
    <property type="evidence" value="ECO:0007669"/>
    <property type="project" value="InterPro"/>
</dbReference>
<feature type="binding site" evidence="4">
    <location>
        <position position="8"/>
    </location>
    <ligand>
        <name>a divalent metal cation</name>
        <dbReference type="ChEBI" id="CHEBI:60240"/>
        <label>1</label>
    </ligand>
</feature>
<feature type="binding site" evidence="4">
    <location>
        <position position="6"/>
    </location>
    <ligand>
        <name>a divalent metal cation</name>
        <dbReference type="ChEBI" id="CHEBI:60240"/>
        <label>1</label>
    </ligand>
</feature>
<keyword evidence="3" id="KW-0378">Hydrolase</keyword>
<dbReference type="PANTHER" id="PTHR46124:SF2">
    <property type="entry name" value="D-AMINOACYL-TRNA DEACYLASE"/>
    <property type="match status" value="1"/>
</dbReference>
<dbReference type="PROSITE" id="PS01137">
    <property type="entry name" value="TATD_1"/>
    <property type="match status" value="1"/>
</dbReference>
<dbReference type="PANTHER" id="PTHR46124">
    <property type="entry name" value="D-AMINOACYL-TRNA DEACYLASE"/>
    <property type="match status" value="1"/>
</dbReference>
<dbReference type="Proteomes" id="UP000318422">
    <property type="component" value="Unassembled WGS sequence"/>
</dbReference>
<dbReference type="InterPro" id="IPR032466">
    <property type="entry name" value="Metal_Hydrolase"/>
</dbReference>
<dbReference type="Pfam" id="PF01026">
    <property type="entry name" value="TatD_DNase"/>
    <property type="match status" value="1"/>
</dbReference>
<dbReference type="InterPro" id="IPR001130">
    <property type="entry name" value="TatD-like"/>
</dbReference>
<name>A0A4Y4CRR1_ZOORA</name>
<dbReference type="PROSITE" id="PS01090">
    <property type="entry name" value="TATD_2"/>
    <property type="match status" value="1"/>
</dbReference>
<dbReference type="PROSITE" id="PS01091">
    <property type="entry name" value="TATD_3"/>
    <property type="match status" value="1"/>
</dbReference>
<feature type="binding site" evidence="4">
    <location>
        <position position="92"/>
    </location>
    <ligand>
        <name>a divalent metal cation</name>
        <dbReference type="ChEBI" id="CHEBI:60240"/>
        <label>1</label>
    </ligand>
</feature>
<dbReference type="AlphaFoldDB" id="A0A4Y4CRR1"/>
<comment type="similarity">
    <text evidence="1">Belongs to the metallo-dependent hydrolases superfamily. TatD-type hydrolase family.</text>
</comment>
<reference evidence="5 6" key="1">
    <citation type="submission" date="2019-06" db="EMBL/GenBank/DDBJ databases">
        <title>Whole genome shotgun sequence of Zoogloea ramigera NBRC 15342.</title>
        <authorList>
            <person name="Hosoyama A."/>
            <person name="Uohara A."/>
            <person name="Ohji S."/>
            <person name="Ichikawa N."/>
        </authorList>
    </citation>
    <scope>NUCLEOTIDE SEQUENCE [LARGE SCALE GENOMIC DNA]</scope>
    <source>
        <strain evidence="5 6">NBRC 15342</strain>
    </source>
</reference>
<gene>
    <name evidence="5" type="ORF">ZRA01_02270</name>
</gene>
<dbReference type="EMBL" id="BJNV01000004">
    <property type="protein sequence ID" value="GEC94154.1"/>
    <property type="molecule type" value="Genomic_DNA"/>
</dbReference>
<feature type="binding site" evidence="4">
    <location>
        <position position="151"/>
    </location>
    <ligand>
        <name>a divalent metal cation</name>
        <dbReference type="ChEBI" id="CHEBI:60240"/>
        <label>2</label>
    </ligand>
</feature>
<dbReference type="PIRSF" id="PIRSF005902">
    <property type="entry name" value="DNase_TatD"/>
    <property type="match status" value="1"/>
</dbReference>
<dbReference type="Gene3D" id="3.20.20.140">
    <property type="entry name" value="Metal-dependent hydrolases"/>
    <property type="match status" value="1"/>
</dbReference>
<dbReference type="CDD" id="cd01310">
    <property type="entry name" value="TatD_DNAse"/>
    <property type="match status" value="1"/>
</dbReference>
<dbReference type="RefSeq" id="WP_141348916.1">
    <property type="nucleotide sequence ID" value="NZ_BJNV01000004.1"/>
</dbReference>
<feature type="binding site" evidence="4">
    <location>
        <position position="128"/>
    </location>
    <ligand>
        <name>a divalent metal cation</name>
        <dbReference type="ChEBI" id="CHEBI:60240"/>
        <label>2</label>
    </ligand>
</feature>
<accession>A0A4Y4CRR1</accession>
<sequence>MLIDTHCHLDAAEFDSDRAAVLQAARAGGVGGFLVPAVGASNFDAVAALSAAHPDVAHAFGIHPMYVGQASESDLDVLRQRLAGGGVVAVGEIGLDGFVQDGSMPLQLRYFEAQLRLAKAFELPVVLHVRRAQDEILKLLRRIRPPGGIAHAFNGSVQQAEAFIKLGFRLGFGGAMTYAGSRRIRQLAAELPLSAIVLETDAPDIPPAWGAGLRNDPANLPRFAEVLAGLRGMSVDEVIEATGANALAAVPGLKQLAGVSAALPPESR</sequence>
<dbReference type="SUPFAM" id="SSF51556">
    <property type="entry name" value="Metallo-dependent hydrolases"/>
    <property type="match status" value="1"/>
</dbReference>
<protein>
    <submittedName>
        <fullName evidence="5">TatD related DNase</fullName>
    </submittedName>
</protein>
<dbReference type="GO" id="GO:0046872">
    <property type="term" value="F:metal ion binding"/>
    <property type="evidence" value="ECO:0007669"/>
    <property type="project" value="UniProtKB-KW"/>
</dbReference>
<evidence type="ECO:0000313" key="5">
    <source>
        <dbReference type="EMBL" id="GEC94154.1"/>
    </source>
</evidence>
<comment type="caution">
    <text evidence="5">The sequence shown here is derived from an EMBL/GenBank/DDBJ whole genome shotgun (WGS) entry which is preliminary data.</text>
</comment>
<keyword evidence="6" id="KW-1185">Reference proteome</keyword>
<evidence type="ECO:0000256" key="3">
    <source>
        <dbReference type="ARBA" id="ARBA00022801"/>
    </source>
</evidence>
<feature type="binding site" evidence="4">
    <location>
        <position position="201"/>
    </location>
    <ligand>
        <name>a divalent metal cation</name>
        <dbReference type="ChEBI" id="CHEBI:60240"/>
        <label>1</label>
    </ligand>
</feature>
<evidence type="ECO:0000256" key="2">
    <source>
        <dbReference type="ARBA" id="ARBA00022723"/>
    </source>
</evidence>